<organism evidence="2 3">
    <name type="scientific">Cladophialophora chaetospira</name>
    <dbReference type="NCBI Taxonomy" id="386627"/>
    <lineage>
        <taxon>Eukaryota</taxon>
        <taxon>Fungi</taxon>
        <taxon>Dikarya</taxon>
        <taxon>Ascomycota</taxon>
        <taxon>Pezizomycotina</taxon>
        <taxon>Eurotiomycetes</taxon>
        <taxon>Chaetothyriomycetidae</taxon>
        <taxon>Chaetothyriales</taxon>
        <taxon>Herpotrichiellaceae</taxon>
        <taxon>Cladophialophora</taxon>
    </lineage>
</organism>
<evidence type="ECO:0000313" key="2">
    <source>
        <dbReference type="EMBL" id="KAJ9610360.1"/>
    </source>
</evidence>
<dbReference type="GO" id="GO:0010181">
    <property type="term" value="F:FMN binding"/>
    <property type="evidence" value="ECO:0007669"/>
    <property type="project" value="InterPro"/>
</dbReference>
<proteinExistence type="predicted"/>
<protein>
    <recommendedName>
        <fullName evidence="1">NADH:flavin oxidoreductase/NADH oxidase N-terminal domain-containing protein</fullName>
    </recommendedName>
</protein>
<dbReference type="GO" id="GO:0003959">
    <property type="term" value="F:NADPH dehydrogenase activity"/>
    <property type="evidence" value="ECO:0007669"/>
    <property type="project" value="TreeGrafter"/>
</dbReference>
<gene>
    <name evidence="2" type="ORF">H2200_005137</name>
</gene>
<dbReference type="InterPro" id="IPR001155">
    <property type="entry name" value="OxRdtase_FMN_N"/>
</dbReference>
<dbReference type="PANTHER" id="PTHR22893">
    <property type="entry name" value="NADH OXIDOREDUCTASE-RELATED"/>
    <property type="match status" value="1"/>
</dbReference>
<feature type="domain" description="NADH:flavin oxidoreductase/NADH oxidase N-terminal" evidence="1">
    <location>
        <begin position="20"/>
        <end position="350"/>
    </location>
</feature>
<dbReference type="Pfam" id="PF00724">
    <property type="entry name" value="Oxidored_FMN"/>
    <property type="match status" value="1"/>
</dbReference>
<dbReference type="FunFam" id="3.20.20.70:FF:000138">
    <property type="entry name" value="NADPH dehydrogenase 1"/>
    <property type="match status" value="1"/>
</dbReference>
<dbReference type="CDD" id="cd02933">
    <property type="entry name" value="OYE_like_FMN"/>
    <property type="match status" value="1"/>
</dbReference>
<reference evidence="2" key="1">
    <citation type="submission" date="2022-10" db="EMBL/GenBank/DDBJ databases">
        <title>Culturing micro-colonial fungi from biological soil crusts in the Mojave desert and describing Neophaeococcomyces mojavensis, and introducing the new genera and species Taxawa tesnikishii.</title>
        <authorList>
            <person name="Kurbessoian T."/>
            <person name="Stajich J.E."/>
        </authorList>
    </citation>
    <scope>NUCLEOTIDE SEQUENCE</scope>
    <source>
        <strain evidence="2">TK_41</strain>
    </source>
</reference>
<dbReference type="PANTHER" id="PTHR22893:SF91">
    <property type="entry name" value="NADPH DEHYDROGENASE 2-RELATED"/>
    <property type="match status" value="1"/>
</dbReference>
<dbReference type="InterPro" id="IPR045247">
    <property type="entry name" value="Oye-like"/>
</dbReference>
<comment type="caution">
    <text evidence="2">The sequence shown here is derived from an EMBL/GenBank/DDBJ whole genome shotgun (WGS) entry which is preliminary data.</text>
</comment>
<dbReference type="SUPFAM" id="SSF51395">
    <property type="entry name" value="FMN-linked oxidoreductases"/>
    <property type="match status" value="1"/>
</dbReference>
<accession>A0AA38XBE1</accession>
<dbReference type="EMBL" id="JAPDRK010000007">
    <property type="protein sequence ID" value="KAJ9610360.1"/>
    <property type="molecule type" value="Genomic_DNA"/>
</dbReference>
<dbReference type="Proteomes" id="UP001172673">
    <property type="component" value="Unassembled WGS sequence"/>
</dbReference>
<sequence length="390" mass="43480">MDDWQIKQENKVSATAMPSLHSPITIGDLKLQHRVAMAPMSRFRAQDNGVPSDMMVDYYSQRASVPGTLIITESTCISLAGSGRHINAPAIYTKEHISGWKRVTEAVHEKGSYIFVQLWAVGRAALKETLGIQGIDMISASAVSAGEGHPVPQPMTEEDIEMFIHDYAQAARNAMQAGFDGVEIHAANGYLIDQFIQDTCNKRTDSWGGSIANRSRFCLRVVDAVTHAIPSTKVGIRLSPFSEYQGMGMKETIPQFSHLIKELARFNLAYLHLVDPRIHGLQKPDFAAEVWGKHWDKDSTFLRNGKYDGPEAERLVETVGEDHKVVVAFARHFASTPDLPYRLRRNLPLNTWDVKTFYAAKQAAGYTDLPFHESFPLREDALRLTAAALD</sequence>
<evidence type="ECO:0000313" key="3">
    <source>
        <dbReference type="Proteomes" id="UP001172673"/>
    </source>
</evidence>
<dbReference type="AlphaFoldDB" id="A0AA38XBE1"/>
<dbReference type="InterPro" id="IPR013785">
    <property type="entry name" value="Aldolase_TIM"/>
</dbReference>
<dbReference type="Gene3D" id="3.20.20.70">
    <property type="entry name" value="Aldolase class I"/>
    <property type="match status" value="1"/>
</dbReference>
<keyword evidence="3" id="KW-1185">Reference proteome</keyword>
<name>A0AA38XBE1_9EURO</name>
<evidence type="ECO:0000259" key="1">
    <source>
        <dbReference type="Pfam" id="PF00724"/>
    </source>
</evidence>